<dbReference type="GO" id="GO:0000160">
    <property type="term" value="P:phosphorelay signal transduction system"/>
    <property type="evidence" value="ECO:0007669"/>
    <property type="project" value="InterPro"/>
</dbReference>
<dbReference type="NCBIfam" id="TIGR00229">
    <property type="entry name" value="sensory_box"/>
    <property type="match status" value="2"/>
</dbReference>
<evidence type="ECO:0000259" key="6">
    <source>
        <dbReference type="PROSITE" id="PS50887"/>
    </source>
</evidence>
<dbReference type="SMART" id="SM00091">
    <property type="entry name" value="PAS"/>
    <property type="match status" value="2"/>
</dbReference>
<dbReference type="SUPFAM" id="SSF141868">
    <property type="entry name" value="EAL domain-like"/>
    <property type="match status" value="1"/>
</dbReference>
<keyword evidence="1" id="KW-0597">Phosphoprotein</keyword>
<dbReference type="GO" id="GO:0006355">
    <property type="term" value="P:regulation of DNA-templated transcription"/>
    <property type="evidence" value="ECO:0007669"/>
    <property type="project" value="InterPro"/>
</dbReference>
<dbReference type="SUPFAM" id="SSF55785">
    <property type="entry name" value="PYP-like sensor domain (PAS domain)"/>
    <property type="match status" value="2"/>
</dbReference>
<proteinExistence type="predicted"/>
<evidence type="ECO:0000256" key="1">
    <source>
        <dbReference type="PROSITE-ProRule" id="PRU00169"/>
    </source>
</evidence>
<dbReference type="CDD" id="cd01949">
    <property type="entry name" value="GGDEF"/>
    <property type="match status" value="1"/>
</dbReference>
<feature type="domain" description="PAS" evidence="3">
    <location>
        <begin position="258"/>
        <end position="316"/>
    </location>
</feature>
<dbReference type="CDD" id="cd00130">
    <property type="entry name" value="PAS"/>
    <property type="match status" value="2"/>
</dbReference>
<dbReference type="SUPFAM" id="SSF52172">
    <property type="entry name" value="CheY-like"/>
    <property type="match status" value="1"/>
</dbReference>
<dbReference type="PROSITE" id="PS50110">
    <property type="entry name" value="RESPONSE_REGULATORY"/>
    <property type="match status" value="1"/>
</dbReference>
<dbReference type="InterPro" id="IPR035919">
    <property type="entry name" value="EAL_sf"/>
</dbReference>
<dbReference type="Pfam" id="PF00990">
    <property type="entry name" value="GGDEF"/>
    <property type="match status" value="1"/>
</dbReference>
<name>A4TXR0_9PROT</name>
<dbReference type="Gene3D" id="3.30.450.20">
    <property type="entry name" value="PAS domain"/>
    <property type="match status" value="2"/>
</dbReference>
<dbReference type="InterPro" id="IPR013767">
    <property type="entry name" value="PAS_fold"/>
</dbReference>
<dbReference type="Pfam" id="PF00989">
    <property type="entry name" value="PAS"/>
    <property type="match status" value="1"/>
</dbReference>
<dbReference type="NCBIfam" id="TIGR00254">
    <property type="entry name" value="GGDEF"/>
    <property type="match status" value="1"/>
</dbReference>
<evidence type="ECO:0000259" key="5">
    <source>
        <dbReference type="PROSITE" id="PS50883"/>
    </source>
</evidence>
<dbReference type="InterPro" id="IPR035965">
    <property type="entry name" value="PAS-like_dom_sf"/>
</dbReference>
<gene>
    <name evidence="7" type="ORF">MGR_0587</name>
</gene>
<dbReference type="InterPro" id="IPR001610">
    <property type="entry name" value="PAC"/>
</dbReference>
<dbReference type="CDD" id="cd01948">
    <property type="entry name" value="EAL"/>
    <property type="match status" value="1"/>
</dbReference>
<accession>A4TXR0</accession>
<evidence type="ECO:0000259" key="3">
    <source>
        <dbReference type="PROSITE" id="PS50112"/>
    </source>
</evidence>
<evidence type="ECO:0000259" key="2">
    <source>
        <dbReference type="PROSITE" id="PS50110"/>
    </source>
</evidence>
<dbReference type="PROSITE" id="PS50887">
    <property type="entry name" value="GGDEF"/>
    <property type="match status" value="1"/>
</dbReference>
<dbReference type="InterPro" id="IPR000160">
    <property type="entry name" value="GGDEF_dom"/>
</dbReference>
<evidence type="ECO:0000313" key="7">
    <source>
        <dbReference type="EMBL" id="CAM75417.1"/>
    </source>
</evidence>
<dbReference type="PANTHER" id="PTHR44757:SF2">
    <property type="entry name" value="BIOFILM ARCHITECTURE MAINTENANCE PROTEIN MBAA"/>
    <property type="match status" value="1"/>
</dbReference>
<dbReference type="InterPro" id="IPR000700">
    <property type="entry name" value="PAS-assoc_C"/>
</dbReference>
<protein>
    <submittedName>
        <fullName evidence="7">PAS:GGDEF</fullName>
    </submittedName>
</protein>
<dbReference type="InterPro" id="IPR000014">
    <property type="entry name" value="PAS"/>
</dbReference>
<evidence type="ECO:0000259" key="4">
    <source>
        <dbReference type="PROSITE" id="PS50113"/>
    </source>
</evidence>
<dbReference type="PANTHER" id="PTHR44757">
    <property type="entry name" value="DIGUANYLATE CYCLASE DGCP"/>
    <property type="match status" value="1"/>
</dbReference>
<dbReference type="SMART" id="SM00086">
    <property type="entry name" value="PAC"/>
    <property type="match status" value="2"/>
</dbReference>
<dbReference type="InterPro" id="IPR052155">
    <property type="entry name" value="Biofilm_reg_signaling"/>
</dbReference>
<dbReference type="Gene3D" id="3.40.50.2300">
    <property type="match status" value="1"/>
</dbReference>
<dbReference type="GO" id="GO:0003824">
    <property type="term" value="F:catalytic activity"/>
    <property type="evidence" value="ECO:0007669"/>
    <property type="project" value="UniProtKB-ARBA"/>
</dbReference>
<feature type="domain" description="GGDEF" evidence="6">
    <location>
        <begin position="415"/>
        <end position="550"/>
    </location>
</feature>
<dbReference type="Gene3D" id="3.30.70.270">
    <property type="match status" value="1"/>
</dbReference>
<dbReference type="InterPro" id="IPR001789">
    <property type="entry name" value="Sig_transdc_resp-reg_receiver"/>
</dbReference>
<feature type="modified residue" description="4-aspartylphosphate" evidence="1">
    <location>
        <position position="69"/>
    </location>
</feature>
<reference evidence="7" key="1">
    <citation type="journal article" date="2007" name="J. Bacteriol.">
        <title>Comparative genome analysis of four magnetotactic bacteria reveals a complex set of group-specific genes implicated in magnetosome biomineralization and function.</title>
        <authorList>
            <person name="Richter M."/>
            <person name="Kube M."/>
            <person name="Bazylinski D.A."/>
            <person name="Lombardot T."/>
            <person name="Gloeckner F.O."/>
            <person name="Reinhardt R."/>
            <person name="Schueler D."/>
        </authorList>
    </citation>
    <scope>NUCLEOTIDE SEQUENCE</scope>
    <source>
        <strain evidence="7">MSR-1</strain>
    </source>
</reference>
<dbReference type="Pfam" id="PF00072">
    <property type="entry name" value="Response_reg"/>
    <property type="match status" value="1"/>
</dbReference>
<dbReference type="AlphaFoldDB" id="A4TXR0"/>
<feature type="domain" description="PAS" evidence="3">
    <location>
        <begin position="154"/>
        <end position="207"/>
    </location>
</feature>
<dbReference type="InterPro" id="IPR029787">
    <property type="entry name" value="Nucleotide_cyclase"/>
</dbReference>
<dbReference type="InterPro" id="IPR011006">
    <property type="entry name" value="CheY-like_superfamily"/>
</dbReference>
<sequence>MVINLWYVMLVPVSVAPMQVLLVEDNQIDASVVLGRMRHFADMRFHWVESLAGCLAFLSVHRVDALLLDLNLGDGAGTALIDAVRAAAQGAAIVILTGNDDEETGLLSLRHGCQDFLVKGRTDGPLIRQTILHSILRHRLDQARLAAEEKARQGEQLAAMILHTAPEAMLVIDADDKVIRANAHAAALFGHGPEALLGKPLPILVPDLPADAGETVGLRRDGGSFPIQVRVGALHFGDESYRVVSIQDLTARKVAEAESRLHGEIFTHAQEGVLVTDTSGTILSANPAFCRMTGYELDELVGSPSGFLRSGRHPDDFYGDMWEVLHRDGHWSGEICNRRRDGDVIPQWVSISAVRDANGSVGNYVGVYMDISALKRHEEALRHMAHHDALTGLPNRLLLADRLDVALAKARRTGKMVAVAYVDLDGFKPVNDRLGHHVGDSVLIQAGRRLLDSVAADDTVARLGGDEYVLVMQDMDDDQQCRQRLSQVLTAMAEPMRFLDEDSAISITASIGAALYPNDDSDPDTLLRHADRAMYQAKQEGRNRLAMFDPQLDLQGTLRRNTMKSVRLALEDGQFVLFYQPKVNMRLGTVVGAEALIRWLHPERGLLPPAEFLPLIEDDSLDLAIGEWVTRSSLAQMAAWKRAGAVIPVSVNVAASHLLSNDFAGRLEEILAEFPDVPPRMLQLEVVETAALEDIGRAREVLEACRALGVSVALDDFGTGYSSLTYLRHLPIDTLKIDRSFVLNLPDDMDDLTIVRGVIVLAAGFGRDVLAEGIEKTEHGDMLLELGCELGQGYRIAPPMPAGDFLGWLAAWQPEESWCKPSA</sequence>
<dbReference type="InterPro" id="IPR043128">
    <property type="entry name" value="Rev_trsase/Diguanyl_cyclase"/>
</dbReference>
<dbReference type="InterPro" id="IPR013655">
    <property type="entry name" value="PAS_fold_3"/>
</dbReference>
<dbReference type="SUPFAM" id="SSF55073">
    <property type="entry name" value="Nucleotide cyclase"/>
    <property type="match status" value="1"/>
</dbReference>
<dbReference type="PROSITE" id="PS50113">
    <property type="entry name" value="PAC"/>
    <property type="match status" value="1"/>
</dbReference>
<dbReference type="PROSITE" id="PS50112">
    <property type="entry name" value="PAS"/>
    <property type="match status" value="2"/>
</dbReference>
<dbReference type="SMART" id="SM00448">
    <property type="entry name" value="REC"/>
    <property type="match status" value="1"/>
</dbReference>
<dbReference type="Gene3D" id="3.20.20.450">
    <property type="entry name" value="EAL domain"/>
    <property type="match status" value="1"/>
</dbReference>
<dbReference type="InterPro" id="IPR001633">
    <property type="entry name" value="EAL_dom"/>
</dbReference>
<dbReference type="SMART" id="SM00052">
    <property type="entry name" value="EAL"/>
    <property type="match status" value="1"/>
</dbReference>
<dbReference type="Pfam" id="PF00563">
    <property type="entry name" value="EAL"/>
    <property type="match status" value="1"/>
</dbReference>
<dbReference type="EMBL" id="CU459003">
    <property type="protein sequence ID" value="CAM75417.1"/>
    <property type="molecule type" value="Genomic_DNA"/>
</dbReference>
<feature type="domain" description="EAL" evidence="5">
    <location>
        <begin position="559"/>
        <end position="813"/>
    </location>
</feature>
<feature type="domain" description="Response regulatory" evidence="2">
    <location>
        <begin position="19"/>
        <end position="134"/>
    </location>
</feature>
<dbReference type="SMART" id="SM00267">
    <property type="entry name" value="GGDEF"/>
    <property type="match status" value="1"/>
</dbReference>
<dbReference type="FunFam" id="3.30.70.270:FF:000001">
    <property type="entry name" value="Diguanylate cyclase domain protein"/>
    <property type="match status" value="1"/>
</dbReference>
<feature type="domain" description="PAC" evidence="4">
    <location>
        <begin position="331"/>
        <end position="383"/>
    </location>
</feature>
<organism evidence="7">
    <name type="scientific">Magnetospirillum gryphiswaldense</name>
    <dbReference type="NCBI Taxonomy" id="55518"/>
    <lineage>
        <taxon>Bacteria</taxon>
        <taxon>Pseudomonadati</taxon>
        <taxon>Pseudomonadota</taxon>
        <taxon>Alphaproteobacteria</taxon>
        <taxon>Rhodospirillales</taxon>
        <taxon>Rhodospirillaceae</taxon>
        <taxon>Magnetospirillum</taxon>
    </lineage>
</organism>
<dbReference type="Pfam" id="PF08447">
    <property type="entry name" value="PAS_3"/>
    <property type="match status" value="1"/>
</dbReference>
<dbReference type="PROSITE" id="PS50883">
    <property type="entry name" value="EAL"/>
    <property type="match status" value="1"/>
</dbReference>